<dbReference type="EMBL" id="RCHS01002403">
    <property type="protein sequence ID" value="RMX47627.1"/>
    <property type="molecule type" value="Genomic_DNA"/>
</dbReference>
<dbReference type="SMART" id="SM00256">
    <property type="entry name" value="FBOX"/>
    <property type="match status" value="1"/>
</dbReference>
<dbReference type="Proteomes" id="UP000275408">
    <property type="component" value="Unassembled WGS sequence"/>
</dbReference>
<keyword evidence="4" id="KW-1185">Reference proteome</keyword>
<proteinExistence type="predicted"/>
<organism evidence="3 4">
    <name type="scientific">Pocillopora damicornis</name>
    <name type="common">Cauliflower coral</name>
    <name type="synonym">Millepora damicornis</name>
    <dbReference type="NCBI Taxonomy" id="46731"/>
    <lineage>
        <taxon>Eukaryota</taxon>
        <taxon>Metazoa</taxon>
        <taxon>Cnidaria</taxon>
        <taxon>Anthozoa</taxon>
        <taxon>Hexacorallia</taxon>
        <taxon>Scleractinia</taxon>
        <taxon>Astrocoeniina</taxon>
        <taxon>Pocilloporidae</taxon>
        <taxon>Pocillopora</taxon>
    </lineage>
</organism>
<evidence type="ECO:0000259" key="2">
    <source>
        <dbReference type="PROSITE" id="PS50181"/>
    </source>
</evidence>
<dbReference type="InterPro" id="IPR001810">
    <property type="entry name" value="F-box_dom"/>
</dbReference>
<dbReference type="SMART" id="SM00367">
    <property type="entry name" value="LRR_CC"/>
    <property type="match status" value="4"/>
</dbReference>
<evidence type="ECO:0000256" key="1">
    <source>
        <dbReference type="ARBA" id="ARBA00022786"/>
    </source>
</evidence>
<dbReference type="GO" id="GO:0031398">
    <property type="term" value="P:positive regulation of protein ubiquitination"/>
    <property type="evidence" value="ECO:0007669"/>
    <property type="project" value="TreeGrafter"/>
</dbReference>
<dbReference type="SUPFAM" id="SSF81383">
    <property type="entry name" value="F-box domain"/>
    <property type="match status" value="1"/>
</dbReference>
<dbReference type="PROSITE" id="PS50181">
    <property type="entry name" value="FBOX"/>
    <property type="match status" value="1"/>
</dbReference>
<dbReference type="InterPro" id="IPR036047">
    <property type="entry name" value="F-box-like_dom_sf"/>
</dbReference>
<dbReference type="AlphaFoldDB" id="A0A3M6U1Y1"/>
<dbReference type="SUPFAM" id="SSF52047">
    <property type="entry name" value="RNI-like"/>
    <property type="match status" value="1"/>
</dbReference>
<dbReference type="OrthoDB" id="3219396at2759"/>
<dbReference type="PANTHER" id="PTHR20933:SF4">
    <property type="entry name" value="F-BOX INVOLVED IN POLYQ PATHOGENESIS, ISOFORM A"/>
    <property type="match status" value="1"/>
</dbReference>
<evidence type="ECO:0000313" key="3">
    <source>
        <dbReference type="EMBL" id="RMX47627.1"/>
    </source>
</evidence>
<dbReference type="InterPro" id="IPR006553">
    <property type="entry name" value="Leu-rich_rpt_Cys-con_subtyp"/>
</dbReference>
<dbReference type="STRING" id="46731.A0A3M6U1Y1"/>
<accession>A0A3M6U1Y1</accession>
<dbReference type="OMA" id="FCGWGRA"/>
<dbReference type="Pfam" id="PF12937">
    <property type="entry name" value="F-box-like"/>
    <property type="match status" value="1"/>
</dbReference>
<name>A0A3M6U1Y1_POCDA</name>
<protein>
    <recommendedName>
        <fullName evidence="2">F-box domain-containing protein</fullName>
    </recommendedName>
</protein>
<gene>
    <name evidence="3" type="ORF">pdam_00015135</name>
</gene>
<keyword evidence="1" id="KW-0833">Ubl conjugation pathway</keyword>
<dbReference type="InterPro" id="IPR032675">
    <property type="entry name" value="LRR_dom_sf"/>
</dbReference>
<dbReference type="PANTHER" id="PTHR20933">
    <property type="entry name" value="F-BOX ONLY PROTEIN 33"/>
    <property type="match status" value="1"/>
</dbReference>
<feature type="domain" description="F-box" evidence="2">
    <location>
        <begin position="3"/>
        <end position="49"/>
    </location>
</feature>
<sequence length="475" mass="53975">MATNLVEKLPESVLLNIFHHLASKDLGRVGMVCKNWHRIALDYSLWQHVDLRGLSLWKESIISLIEKISPFVSVMNISGCGLSVAFITTLAEKCVKLKTLSLQGAYFTDLVYNFRLCWNSFKTLENLDVRFLEGLCSNVFIEHIHLFRNIQSLGLANINSSGELERVFISLRNLRIVHFQNCPSLTDSNIDTLAGSCPKLESLCLTGCIYVKGSTFPRLFAECRNLQTLLMSCTRLQNSNIMKTDWSKASLTELDFSYCYGIGESGLMEMLPKLTDLRYLQLSFCGWGRAFSDNVISAMSQMNYQQLEILDIHSSFNITGKTLCKFAERCPRLRSLCVGSAITSCEELRSLLKNLRNLKHFYITKQATIKTETVFTNIKKFCPRIETLALYDFYAINRYRVENALVELVAACKYLKVLCIRGTNVPLRTELAQLADKVKTCTKRNDIEISRRPYFLLSGAKLCLDSALKNSTHLN</sequence>
<evidence type="ECO:0000313" key="4">
    <source>
        <dbReference type="Proteomes" id="UP000275408"/>
    </source>
</evidence>
<dbReference type="Gene3D" id="3.80.10.10">
    <property type="entry name" value="Ribonuclease Inhibitor"/>
    <property type="match status" value="2"/>
</dbReference>
<comment type="caution">
    <text evidence="3">The sequence shown here is derived from an EMBL/GenBank/DDBJ whole genome shotgun (WGS) entry which is preliminary data.</text>
</comment>
<reference evidence="3 4" key="1">
    <citation type="journal article" date="2018" name="Sci. Rep.">
        <title>Comparative analysis of the Pocillopora damicornis genome highlights role of immune system in coral evolution.</title>
        <authorList>
            <person name="Cunning R."/>
            <person name="Bay R.A."/>
            <person name="Gillette P."/>
            <person name="Baker A.C."/>
            <person name="Traylor-Knowles N."/>
        </authorList>
    </citation>
    <scope>NUCLEOTIDE SEQUENCE [LARGE SCALE GENOMIC DNA]</scope>
    <source>
        <strain evidence="3">RSMAS</strain>
        <tissue evidence="3">Whole animal</tissue>
    </source>
</reference>